<evidence type="ECO:0000256" key="1">
    <source>
        <dbReference type="ARBA" id="ARBA00022536"/>
    </source>
</evidence>
<dbReference type="EMBL" id="JARKHS020036868">
    <property type="protein sequence ID" value="KAK8754723.1"/>
    <property type="molecule type" value="Genomic_DNA"/>
</dbReference>
<feature type="region of interest" description="Disordered" evidence="6">
    <location>
        <begin position="217"/>
        <end position="257"/>
    </location>
</feature>
<dbReference type="InterPro" id="IPR036364">
    <property type="entry name" value="SEA_dom_sf"/>
</dbReference>
<dbReference type="Pfam" id="PF07645">
    <property type="entry name" value="EGF_CA"/>
    <property type="match status" value="1"/>
</dbReference>
<keyword evidence="11" id="KW-1185">Reference proteome</keyword>
<keyword evidence="7" id="KW-1133">Transmembrane helix</keyword>
<dbReference type="SMART" id="SM00179">
    <property type="entry name" value="EGF_CA"/>
    <property type="match status" value="1"/>
</dbReference>
<dbReference type="InterPro" id="IPR000152">
    <property type="entry name" value="EGF-type_Asp/Asn_hydroxyl_site"/>
</dbReference>
<evidence type="ECO:0000256" key="7">
    <source>
        <dbReference type="SAM" id="Phobius"/>
    </source>
</evidence>
<evidence type="ECO:0000256" key="4">
    <source>
        <dbReference type="ARBA" id="ARBA00023157"/>
    </source>
</evidence>
<feature type="region of interest" description="Disordered" evidence="6">
    <location>
        <begin position="749"/>
        <end position="806"/>
    </location>
</feature>
<feature type="transmembrane region" description="Helical" evidence="7">
    <location>
        <begin position="1074"/>
        <end position="1099"/>
    </location>
</feature>
<feature type="compositionally biased region" description="Polar residues" evidence="6">
    <location>
        <begin position="92"/>
        <end position="131"/>
    </location>
</feature>
<evidence type="ECO:0000259" key="9">
    <source>
        <dbReference type="PROSITE" id="PS50026"/>
    </source>
</evidence>
<evidence type="ECO:0000256" key="3">
    <source>
        <dbReference type="ARBA" id="ARBA00022737"/>
    </source>
</evidence>
<feature type="disulfide bond" evidence="5">
    <location>
        <begin position="1059"/>
        <end position="1068"/>
    </location>
</feature>
<dbReference type="Gene3D" id="3.30.70.960">
    <property type="entry name" value="SEA domain"/>
    <property type="match status" value="1"/>
</dbReference>
<feature type="compositionally biased region" description="Low complexity" evidence="6">
    <location>
        <begin position="39"/>
        <end position="61"/>
    </location>
</feature>
<name>A0AAQ4CWY3_AMBAM</name>
<feature type="compositionally biased region" description="Low complexity" evidence="6">
    <location>
        <begin position="680"/>
        <end position="693"/>
    </location>
</feature>
<dbReference type="InterPro" id="IPR050751">
    <property type="entry name" value="ECM_structural_protein"/>
</dbReference>
<feature type="compositionally biased region" description="Pro residues" evidence="6">
    <location>
        <begin position="275"/>
        <end position="289"/>
    </location>
</feature>
<dbReference type="PROSITE" id="PS00010">
    <property type="entry name" value="ASX_HYDROXYL"/>
    <property type="match status" value="1"/>
</dbReference>
<feature type="compositionally biased region" description="Polar residues" evidence="6">
    <location>
        <begin position="666"/>
        <end position="679"/>
    </location>
</feature>
<dbReference type="Pfam" id="PF01390">
    <property type="entry name" value="SEA"/>
    <property type="match status" value="1"/>
</dbReference>
<dbReference type="PROSITE" id="PS50024">
    <property type="entry name" value="SEA"/>
    <property type="match status" value="1"/>
</dbReference>
<dbReference type="SUPFAM" id="SSF82671">
    <property type="entry name" value="SEA domain"/>
    <property type="match status" value="1"/>
</dbReference>
<comment type="caution">
    <text evidence="10">The sequence shown here is derived from an EMBL/GenBank/DDBJ whole genome shotgun (WGS) entry which is preliminary data.</text>
</comment>
<keyword evidence="7" id="KW-0812">Transmembrane</keyword>
<dbReference type="InterPro" id="IPR001881">
    <property type="entry name" value="EGF-like_Ca-bd_dom"/>
</dbReference>
<dbReference type="PANTHER" id="PTHR24034">
    <property type="entry name" value="EGF-LIKE DOMAIN-CONTAINING PROTEIN"/>
    <property type="match status" value="1"/>
</dbReference>
<protein>
    <submittedName>
        <fullName evidence="10">Uncharacterized protein</fullName>
    </submittedName>
</protein>
<feature type="compositionally biased region" description="Low complexity" evidence="6">
    <location>
        <begin position="1"/>
        <end position="18"/>
    </location>
</feature>
<dbReference type="PROSITE" id="PS01187">
    <property type="entry name" value="EGF_CA"/>
    <property type="match status" value="1"/>
</dbReference>
<dbReference type="InterPro" id="IPR000742">
    <property type="entry name" value="EGF"/>
</dbReference>
<keyword evidence="3" id="KW-0677">Repeat</keyword>
<accession>A0AAQ4CWY3</accession>
<dbReference type="CDD" id="cd00054">
    <property type="entry name" value="EGF_CA"/>
    <property type="match status" value="1"/>
</dbReference>
<keyword evidence="2" id="KW-0732">Signal</keyword>
<feature type="region of interest" description="Disordered" evidence="6">
    <location>
        <begin position="1158"/>
        <end position="1213"/>
    </location>
</feature>
<dbReference type="PROSITE" id="PS50026">
    <property type="entry name" value="EGF_3"/>
    <property type="match status" value="2"/>
</dbReference>
<feature type="domain" description="EGF-like" evidence="9">
    <location>
        <begin position="1035"/>
        <end position="1069"/>
    </location>
</feature>
<dbReference type="InterPro" id="IPR049883">
    <property type="entry name" value="NOTCH1_EGF-like"/>
</dbReference>
<dbReference type="SMART" id="SM00181">
    <property type="entry name" value="EGF"/>
    <property type="match status" value="2"/>
</dbReference>
<dbReference type="Gene3D" id="2.10.25.10">
    <property type="entry name" value="Laminin"/>
    <property type="match status" value="1"/>
</dbReference>
<keyword evidence="1 5" id="KW-0245">EGF-like domain</keyword>
<feature type="compositionally biased region" description="Pro residues" evidence="6">
    <location>
        <begin position="311"/>
        <end position="357"/>
    </location>
</feature>
<evidence type="ECO:0000256" key="2">
    <source>
        <dbReference type="ARBA" id="ARBA00022729"/>
    </source>
</evidence>
<keyword evidence="7" id="KW-0472">Membrane</keyword>
<dbReference type="SUPFAM" id="SSF57196">
    <property type="entry name" value="EGF/Laminin"/>
    <property type="match status" value="1"/>
</dbReference>
<keyword evidence="4 5" id="KW-1015">Disulfide bond</keyword>
<evidence type="ECO:0000313" key="11">
    <source>
        <dbReference type="Proteomes" id="UP001321473"/>
    </source>
</evidence>
<evidence type="ECO:0000256" key="6">
    <source>
        <dbReference type="SAM" id="MobiDB-lite"/>
    </source>
</evidence>
<comment type="caution">
    <text evidence="5">Lacks conserved residue(s) required for the propagation of feature annotation.</text>
</comment>
<feature type="region of interest" description="Disordered" evidence="6">
    <location>
        <begin position="1"/>
        <end position="24"/>
    </location>
</feature>
<dbReference type="InterPro" id="IPR018097">
    <property type="entry name" value="EGF_Ca-bd_CS"/>
</dbReference>
<organism evidence="10 11">
    <name type="scientific">Amblyomma americanum</name>
    <name type="common">Lone star tick</name>
    <dbReference type="NCBI Taxonomy" id="6943"/>
    <lineage>
        <taxon>Eukaryota</taxon>
        <taxon>Metazoa</taxon>
        <taxon>Ecdysozoa</taxon>
        <taxon>Arthropoda</taxon>
        <taxon>Chelicerata</taxon>
        <taxon>Arachnida</taxon>
        <taxon>Acari</taxon>
        <taxon>Parasitiformes</taxon>
        <taxon>Ixodida</taxon>
        <taxon>Ixodoidea</taxon>
        <taxon>Ixodidae</taxon>
        <taxon>Amblyomminae</taxon>
        <taxon>Amblyomma</taxon>
    </lineage>
</organism>
<reference evidence="10 11" key="1">
    <citation type="journal article" date="2023" name="Arcadia Sci">
        <title>De novo assembly of a long-read Amblyomma americanum tick genome.</title>
        <authorList>
            <person name="Chou S."/>
            <person name="Poskanzer K.E."/>
            <person name="Rollins M."/>
            <person name="Thuy-Boun P.S."/>
        </authorList>
    </citation>
    <scope>NUCLEOTIDE SEQUENCE [LARGE SCALE GENOMIC DNA]</scope>
    <source>
        <strain evidence="10">F_SG_1</strain>
        <tissue evidence="10">Salivary glands</tissue>
    </source>
</reference>
<feature type="compositionally biased region" description="Polar residues" evidence="6">
    <location>
        <begin position="139"/>
        <end position="152"/>
    </location>
</feature>
<feature type="region of interest" description="Disordered" evidence="6">
    <location>
        <begin position="39"/>
        <end position="163"/>
    </location>
</feature>
<feature type="compositionally biased region" description="Basic residues" evidence="6">
    <location>
        <begin position="796"/>
        <end position="806"/>
    </location>
</feature>
<gene>
    <name evidence="10" type="ORF">V5799_002575</name>
</gene>
<feature type="compositionally biased region" description="Basic and acidic residues" evidence="6">
    <location>
        <begin position="415"/>
        <end position="437"/>
    </location>
</feature>
<feature type="region of interest" description="Disordered" evidence="6">
    <location>
        <begin position="269"/>
        <end position="540"/>
    </location>
</feature>
<feature type="region of interest" description="Disordered" evidence="6">
    <location>
        <begin position="604"/>
        <end position="731"/>
    </location>
</feature>
<evidence type="ECO:0000256" key="5">
    <source>
        <dbReference type="PROSITE-ProRule" id="PRU00076"/>
    </source>
</evidence>
<feature type="compositionally biased region" description="Low complexity" evidence="6">
    <location>
        <begin position="608"/>
        <end position="625"/>
    </location>
</feature>
<feature type="compositionally biased region" description="Polar residues" evidence="6">
    <location>
        <begin position="518"/>
        <end position="529"/>
    </location>
</feature>
<dbReference type="PROSITE" id="PS00022">
    <property type="entry name" value="EGF_1"/>
    <property type="match status" value="1"/>
</dbReference>
<evidence type="ECO:0000259" key="8">
    <source>
        <dbReference type="PROSITE" id="PS50024"/>
    </source>
</evidence>
<dbReference type="InterPro" id="IPR000082">
    <property type="entry name" value="SEA_dom"/>
</dbReference>
<dbReference type="Proteomes" id="UP001321473">
    <property type="component" value="Unassembled WGS sequence"/>
</dbReference>
<sequence>MGPAESSPSSAHSQESGSVSQLLRPASSMNSLLINETSSLELSSSFSSVHTSHVTTVSETSKLPLVLRTEGSQETDLTAGDLRHKQPAVTYERSTVATVTNSSDSAGETEGRTSQSSRESTTDPPALPSSNGDEERGQIASSVPASTQTGAKSETERPPIVPHRTASVITATALGVAEVKTLPSPTSESEGPELMQQDDSGEATLRVLRSIHPSTVTPAHTVHHSRSREATPVSPVAGAATERTRGGGGGNGGNPSIDNILSGIIQLLGGDMNLPRPPSMRLPPLPPPQQQQHHHHHKPPSRINNRGPPNFNFPPPPPRPPQLPPHPPHPPPHPPHPPHSVPSRPRPSLPHLPPPHPGHFDTIPRPPPPNFHFPPVNHPNHPHHPQQHIHIVPLPHPPTVYPTPSDVSHLLGLNDPDRQRPHHDSHPRPATQDERYEATPALSEFPPTNGHSDGGPNIHRETVRDNGPDPATTEHLPPSKSTIVLIHEAPVSSTPVEEVAPTRSSDVADVENTRQEGDSSQDVRPTRTQTDLEHSGKVPSGPVSGWLPVFLDSSVRGNSSRVSVNTAEEPEIITEPTEPSVFDITVMHSIGTVSNVVSPSQTIRPTFTSTTPSMEIETSTESSSTEADEAETTKHSDVEVEPPSPPPVSKTSALDEEPEVIYGTPTLESPSATSATTHQPSLHSTTTAPSSTPTRKENESDVVMTLSGKGTLVPEVTHTRPPVKHNQSPTGRPIVIPVEIEDVRPVIGFPPEVTHGFPRPQDGHGPHRTGGSTSRPRHKEQTGPPRKSTSKPASPPRRRPGYRTKHNNTLVRIDTCIVGDDSTCDSQLNEWCKAELGVSSCHCRPGFTRTIPRGPCTPVVNVGLTLKLDRLGDKKLVFTRNYRNPESEDYQLLEFEAKQALHSLFSKSSFSRLFVDATVNRFQSSGSKVLMNATVQLEDNDITRVPSVKRVLQHEVVNMINRRNSNIGESRLFVDGLLNSGLSVDDVNECNDVSLNDCSKNAVCENVFGSFRCTCKAGYTDKYPDTKWKSGRTCNACAPDYCNNRGDCRIANGQRECSCRGKYIGARCDIDGEVLGVALGASVTAVIIIVLTLVCLCLWNRRWKREQHKAEVMSAHSVGSLGYLSKASTLGPAYRVSVEDRLRWQHIADAMGNIYVQPESSAPPKTPPVFATPGRVRSPSPAEENHYSHIQRPRSRGAMYGPPPSHNPYEYEPQKRETYGQVMPYYKTTSMHTMYS</sequence>
<dbReference type="PANTHER" id="PTHR24034:SF89">
    <property type="entry name" value="COMPLEMENT COMPONENT C1Q RECEPTOR"/>
    <property type="match status" value="1"/>
</dbReference>
<feature type="domain" description="SEA" evidence="8">
    <location>
        <begin position="858"/>
        <end position="979"/>
    </location>
</feature>
<dbReference type="GO" id="GO:0005509">
    <property type="term" value="F:calcium ion binding"/>
    <property type="evidence" value="ECO:0007669"/>
    <property type="project" value="InterPro"/>
</dbReference>
<feature type="domain" description="EGF-like" evidence="9">
    <location>
        <begin position="986"/>
        <end position="1025"/>
    </location>
</feature>
<evidence type="ECO:0000313" key="10">
    <source>
        <dbReference type="EMBL" id="KAK8754723.1"/>
    </source>
</evidence>
<proteinExistence type="predicted"/>
<dbReference type="FunFam" id="2.10.25.10:FF:000038">
    <property type="entry name" value="Fibrillin 2"/>
    <property type="match status" value="1"/>
</dbReference>
<dbReference type="AlphaFoldDB" id="A0AAQ4CWY3"/>
<feature type="compositionally biased region" description="Basic and acidic residues" evidence="6">
    <location>
        <begin position="458"/>
        <end position="467"/>
    </location>
</feature>